<feature type="domain" description="Retrovirus-related Pol polyprotein from transposon TNT 1-94-like beta-barrel" evidence="4">
    <location>
        <begin position="259"/>
        <end position="336"/>
    </location>
</feature>
<feature type="region of interest" description="Disordered" evidence="2">
    <location>
        <begin position="1"/>
        <end position="27"/>
    </location>
</feature>
<evidence type="ECO:0000256" key="1">
    <source>
        <dbReference type="ARBA" id="ARBA00022750"/>
    </source>
</evidence>
<dbReference type="Pfam" id="PF07727">
    <property type="entry name" value="RVT_2"/>
    <property type="match status" value="1"/>
</dbReference>
<feature type="region of interest" description="Disordered" evidence="2">
    <location>
        <begin position="156"/>
        <end position="210"/>
    </location>
</feature>
<dbReference type="PANTHER" id="PTHR11439">
    <property type="entry name" value="GAG-POL-RELATED RETROTRANSPOSON"/>
    <property type="match status" value="1"/>
</dbReference>
<feature type="compositionally biased region" description="Polar residues" evidence="2">
    <location>
        <begin position="158"/>
        <end position="167"/>
    </location>
</feature>
<gene>
    <name evidence="5" type="ORF">FSB_LOCUS54309</name>
</gene>
<dbReference type="SUPFAM" id="SSF56672">
    <property type="entry name" value="DNA/RNA polymerases"/>
    <property type="match status" value="1"/>
</dbReference>
<dbReference type="InterPro" id="IPR054722">
    <property type="entry name" value="PolX-like_BBD"/>
</dbReference>
<dbReference type="GO" id="GO:0004190">
    <property type="term" value="F:aspartic-type endopeptidase activity"/>
    <property type="evidence" value="ECO:0007669"/>
    <property type="project" value="UniProtKB-KW"/>
</dbReference>
<feature type="compositionally biased region" description="Polar residues" evidence="2">
    <location>
        <begin position="186"/>
        <end position="203"/>
    </location>
</feature>
<feature type="domain" description="Reverse transcriptase Ty1/copia-type" evidence="3">
    <location>
        <begin position="571"/>
        <end position="716"/>
    </location>
</feature>
<organism evidence="5">
    <name type="scientific">Fagus sylvatica</name>
    <name type="common">Beechnut</name>
    <dbReference type="NCBI Taxonomy" id="28930"/>
    <lineage>
        <taxon>Eukaryota</taxon>
        <taxon>Viridiplantae</taxon>
        <taxon>Streptophyta</taxon>
        <taxon>Embryophyta</taxon>
        <taxon>Tracheophyta</taxon>
        <taxon>Spermatophyta</taxon>
        <taxon>Magnoliopsida</taxon>
        <taxon>eudicotyledons</taxon>
        <taxon>Gunneridae</taxon>
        <taxon>Pentapetalae</taxon>
        <taxon>rosids</taxon>
        <taxon>fabids</taxon>
        <taxon>Fagales</taxon>
        <taxon>Fagaceae</taxon>
        <taxon>Fagus</taxon>
    </lineage>
</organism>
<keyword evidence="1" id="KW-0645">Protease</keyword>
<feature type="compositionally biased region" description="Pro residues" evidence="2">
    <location>
        <begin position="457"/>
        <end position="468"/>
    </location>
</feature>
<dbReference type="EMBL" id="OIVN01006156">
    <property type="protein sequence ID" value="SPD26427.1"/>
    <property type="molecule type" value="Genomic_DNA"/>
</dbReference>
<keyword evidence="1" id="KW-0378">Hydrolase</keyword>
<dbReference type="InterPro" id="IPR043502">
    <property type="entry name" value="DNA/RNA_pol_sf"/>
</dbReference>
<accession>A0A2N9ILA5</accession>
<keyword evidence="1" id="KW-0064">Aspartyl protease</keyword>
<sequence length="1006" mass="112167">MEAINSSAGAVTNPCPPEFKRNTDSTVTTEVDPRYATWHQQDQMILSWINNSLSPTVLSTVAQFTSSQATWSSLEKRYASQSKNRILQLRHDLLTVKGEGLSISDFVDKINQIADNLALAGKPVDDDELVNIILNNMRLKAQQTPSLEASPTAMYTPKATQSNNRGRNSVHHRGSNMRGRGPSGFRRNQNWSQPQSGSVSFGNSGPMPSRPPCQICNRSGHSALDCYQRMNHAYEGRIPTQKLTAMAATASSNIPSTTWISDSGASNHITADLTNLAIHNEYQGKDHVAVGNGAGLTIAHTGSSKFTCGSSTFALKNILHCPSIAANLLSIYQFTRDNNCYFVFYSDCFYVKDVKTGKTLFRGKSEHGLYPFRIHTQISTKSGRPFALVGVRVSVPIWHSRLGHPTNNTLSHLISNKCLLMHETASPNFNSPLEIVTEPLPHIPLASTGSPNTTIPPSDPPTQNPPNVPTTSITPTTNILITPPIITEPTQPNTTPIPNPIITETSPPTTNPHPMVTRSQAGISKPNPKYALNVTYDPTLLEPTCYTQAAKYEEWRKAMGVEFNALQQSGTWSLVPPTSDMNILPNKWVFKIKKRSDGTIERYKARLVANGYHQQEGIDYTETFSPVVKHSTIRIILALAVHHKWPIRQLDVQNAFLHGILSEEVYMRQPSGFIDPNYPNHVCKLHKSLYGLKQAPRQWFTRFSDYLEELGFCTSSSHISSLIQNLGRLFSMKDLGPLHYFLGLEAVYSTTGLHLTQTKYTMDLLFRTKFQDVKPISSPATADICFAVNQVCQFLHQPTTNHWTAVKRILRYLKDTPDHGLFYQPGSLMLEAYSDADYAGCPDDRHSTGGYCVYLGHNPISWSAKKQRTVSRSSTEAEYVNWPTLQLNSHGLDPCLKTWETKHLEVDYHYVRDKVVRKELEVCYISTTDQVADIFTKGLSKSRFLLLTNKLMVRSRPISLRGCDNHGKSAFKSNSNTTTYDSQSDMISTENRTPAVPAVYPTMILS</sequence>
<protein>
    <submittedName>
        <fullName evidence="5">Uncharacterized protein</fullName>
    </submittedName>
</protein>
<reference evidence="5" key="1">
    <citation type="submission" date="2018-02" db="EMBL/GenBank/DDBJ databases">
        <authorList>
            <person name="Cohen D.B."/>
            <person name="Kent A.D."/>
        </authorList>
    </citation>
    <scope>NUCLEOTIDE SEQUENCE</scope>
</reference>
<feature type="region of interest" description="Disordered" evidence="2">
    <location>
        <begin position="442"/>
        <end position="524"/>
    </location>
</feature>
<dbReference type="Pfam" id="PF14223">
    <property type="entry name" value="Retrotran_gag_2"/>
    <property type="match status" value="1"/>
</dbReference>
<evidence type="ECO:0000256" key="2">
    <source>
        <dbReference type="SAM" id="MobiDB-lite"/>
    </source>
</evidence>
<dbReference type="AlphaFoldDB" id="A0A2N9ILA5"/>
<evidence type="ECO:0000259" key="3">
    <source>
        <dbReference type="Pfam" id="PF07727"/>
    </source>
</evidence>
<dbReference type="Pfam" id="PF22936">
    <property type="entry name" value="Pol_BBD"/>
    <property type="match status" value="1"/>
</dbReference>
<feature type="compositionally biased region" description="Polar residues" evidence="2">
    <location>
        <begin position="1"/>
        <end position="10"/>
    </location>
</feature>
<proteinExistence type="predicted"/>
<name>A0A2N9ILA5_FAGSY</name>
<dbReference type="InterPro" id="IPR013103">
    <property type="entry name" value="RVT_2"/>
</dbReference>
<dbReference type="CDD" id="cd09272">
    <property type="entry name" value="RNase_HI_RT_Ty1"/>
    <property type="match status" value="1"/>
</dbReference>
<evidence type="ECO:0000313" key="5">
    <source>
        <dbReference type="EMBL" id="SPD26427.1"/>
    </source>
</evidence>
<dbReference type="PANTHER" id="PTHR11439:SF455">
    <property type="entry name" value="RLK (RECEPTOR-LIKE PROTEIN KINASE) 8, PUTATIVE-RELATED"/>
    <property type="match status" value="1"/>
</dbReference>
<feature type="compositionally biased region" description="Low complexity" evidence="2">
    <location>
        <begin position="469"/>
        <end position="508"/>
    </location>
</feature>
<evidence type="ECO:0000259" key="4">
    <source>
        <dbReference type="Pfam" id="PF22936"/>
    </source>
</evidence>